<evidence type="ECO:0000256" key="5">
    <source>
        <dbReference type="ARBA" id="ARBA00022692"/>
    </source>
</evidence>
<dbReference type="EMBL" id="JAVRRD010000017">
    <property type="protein sequence ID" value="KAK5050386.1"/>
    <property type="molecule type" value="Genomic_DNA"/>
</dbReference>
<evidence type="ECO:0000256" key="9">
    <source>
        <dbReference type="SAM" id="SignalP"/>
    </source>
</evidence>
<keyword evidence="7 8" id="KW-0472">Membrane</keyword>
<feature type="transmembrane region" description="Helical" evidence="8">
    <location>
        <begin position="138"/>
        <end position="157"/>
    </location>
</feature>
<keyword evidence="5 8" id="KW-0812">Transmembrane</keyword>
<gene>
    <name evidence="11" type="ORF">LTR84_003667</name>
</gene>
<reference evidence="11 12" key="1">
    <citation type="submission" date="2023-08" db="EMBL/GenBank/DDBJ databases">
        <title>Black Yeasts Isolated from many extreme environments.</title>
        <authorList>
            <person name="Coleine C."/>
            <person name="Stajich J.E."/>
            <person name="Selbmann L."/>
        </authorList>
    </citation>
    <scope>NUCLEOTIDE SEQUENCE [LARGE SCALE GENOMIC DNA]</scope>
    <source>
        <strain evidence="11 12">CCFEE 5792</strain>
    </source>
</reference>
<dbReference type="Pfam" id="PF03151">
    <property type="entry name" value="TPT"/>
    <property type="match status" value="1"/>
</dbReference>
<feature type="transmembrane region" description="Helical" evidence="8">
    <location>
        <begin position="293"/>
        <end position="312"/>
    </location>
</feature>
<dbReference type="AlphaFoldDB" id="A0AAV9NAG0"/>
<comment type="subcellular location">
    <subcellularLocation>
        <location evidence="2">Endoplasmic reticulum membrane</location>
        <topology evidence="2">Multi-pass membrane protein</topology>
    </subcellularLocation>
</comment>
<name>A0AAV9NAG0_9EURO</name>
<dbReference type="RefSeq" id="XP_064704972.1">
    <property type="nucleotide sequence ID" value="XM_064847251.1"/>
</dbReference>
<comment type="caution">
    <text evidence="11">The sequence shown here is derived from an EMBL/GenBank/DDBJ whole genome shotgun (WGS) entry which is preliminary data.</text>
</comment>
<feature type="transmembrane region" description="Helical" evidence="8">
    <location>
        <begin position="106"/>
        <end position="126"/>
    </location>
</feature>
<evidence type="ECO:0000256" key="6">
    <source>
        <dbReference type="ARBA" id="ARBA00022989"/>
    </source>
</evidence>
<dbReference type="InterPro" id="IPR004853">
    <property type="entry name" value="Sugar_P_trans_dom"/>
</dbReference>
<feature type="domain" description="Sugar phosphate transporter" evidence="10">
    <location>
        <begin position="6"/>
        <end position="310"/>
    </location>
</feature>
<evidence type="ECO:0000256" key="7">
    <source>
        <dbReference type="ARBA" id="ARBA00023136"/>
    </source>
</evidence>
<evidence type="ECO:0000256" key="4">
    <source>
        <dbReference type="ARBA" id="ARBA00011182"/>
    </source>
</evidence>
<dbReference type="GO" id="GO:0005789">
    <property type="term" value="C:endoplasmic reticulum membrane"/>
    <property type="evidence" value="ECO:0007669"/>
    <property type="project" value="UniProtKB-SubCell"/>
</dbReference>
<evidence type="ECO:0000256" key="8">
    <source>
        <dbReference type="SAM" id="Phobius"/>
    </source>
</evidence>
<feature type="transmembrane region" description="Helical" evidence="8">
    <location>
        <begin position="75"/>
        <end position="94"/>
    </location>
</feature>
<evidence type="ECO:0000259" key="10">
    <source>
        <dbReference type="Pfam" id="PF03151"/>
    </source>
</evidence>
<proteinExistence type="inferred from homology"/>
<evidence type="ECO:0000313" key="12">
    <source>
        <dbReference type="Proteomes" id="UP001358417"/>
    </source>
</evidence>
<protein>
    <recommendedName>
        <fullName evidence="10">Sugar phosphate transporter domain-containing protein</fullName>
    </recommendedName>
</protein>
<feature type="transmembrane region" description="Helical" evidence="8">
    <location>
        <begin position="259"/>
        <end position="281"/>
    </location>
</feature>
<comment type="similarity">
    <text evidence="3">Belongs to the TPT transporter family. SLC35D subfamily.</text>
</comment>
<dbReference type="GeneID" id="89971850"/>
<feature type="transmembrane region" description="Helical" evidence="8">
    <location>
        <begin position="169"/>
        <end position="189"/>
    </location>
</feature>
<feature type="signal peptide" evidence="9">
    <location>
        <begin position="1"/>
        <end position="22"/>
    </location>
</feature>
<accession>A0AAV9NAG0</accession>
<keyword evidence="12" id="KW-1185">Reference proteome</keyword>
<sequence>MSNLALLTIGIYFLLNLVVTLTNKQVVSETSCPYLLTATHVLCTLITTDLISSFSNKPIDHPERTWRTRFTTLSFQAHTILVCFSLLYTINIAISNLSLGLISLSLHQTIRATAPAITVLLSITLLRRPLSSYSLSTYLSLVPIIAGVIFATTLPTLDDSASHGQETPSFNGIIITLSGAVLAVLKTILTNTLQSKRTPPRTARPASSLDLSLNLSPTTLIRYTAPFAVIQALLLAWWAGEIPRLHRVIVRNLGNAIPAATNGRVLAITAINVFAAGMLNIASFEANRRCGPLAMAVVANLKQVMILIIALWVKDDDGGCGWRVVLGALMTVVGGAWFACAQWKGERGEKDRESIPR</sequence>
<evidence type="ECO:0000313" key="11">
    <source>
        <dbReference type="EMBL" id="KAK5050386.1"/>
    </source>
</evidence>
<dbReference type="PANTHER" id="PTHR11132">
    <property type="entry name" value="SOLUTE CARRIER FAMILY 35"/>
    <property type="match status" value="1"/>
</dbReference>
<organism evidence="11 12">
    <name type="scientific">Exophiala bonariae</name>
    <dbReference type="NCBI Taxonomy" id="1690606"/>
    <lineage>
        <taxon>Eukaryota</taxon>
        <taxon>Fungi</taxon>
        <taxon>Dikarya</taxon>
        <taxon>Ascomycota</taxon>
        <taxon>Pezizomycotina</taxon>
        <taxon>Eurotiomycetes</taxon>
        <taxon>Chaetothyriomycetidae</taxon>
        <taxon>Chaetothyriales</taxon>
        <taxon>Herpotrichiellaceae</taxon>
        <taxon>Exophiala</taxon>
    </lineage>
</organism>
<feature type="transmembrane region" description="Helical" evidence="8">
    <location>
        <begin position="220"/>
        <end position="239"/>
    </location>
</feature>
<dbReference type="InterPro" id="IPR050186">
    <property type="entry name" value="TPT_transporter"/>
</dbReference>
<comment type="function">
    <text evidence="1">Involved in the import of GDP-mannose from the cytoplasm into the Golgi lumen.</text>
</comment>
<dbReference type="Proteomes" id="UP001358417">
    <property type="component" value="Unassembled WGS sequence"/>
</dbReference>
<comment type="subunit">
    <text evidence="4">Homooligomer.</text>
</comment>
<keyword evidence="9" id="KW-0732">Signal</keyword>
<keyword evidence="6 8" id="KW-1133">Transmembrane helix</keyword>
<evidence type="ECO:0000256" key="3">
    <source>
        <dbReference type="ARBA" id="ARBA00010425"/>
    </source>
</evidence>
<evidence type="ECO:0000256" key="2">
    <source>
        <dbReference type="ARBA" id="ARBA00004477"/>
    </source>
</evidence>
<feature type="transmembrane region" description="Helical" evidence="8">
    <location>
        <begin position="324"/>
        <end position="343"/>
    </location>
</feature>
<evidence type="ECO:0000256" key="1">
    <source>
        <dbReference type="ARBA" id="ARBA00003420"/>
    </source>
</evidence>
<feature type="chain" id="PRO_5043653696" description="Sugar phosphate transporter domain-containing protein" evidence="9">
    <location>
        <begin position="23"/>
        <end position="357"/>
    </location>
</feature>